<feature type="region of interest" description="Disordered" evidence="2">
    <location>
        <begin position="1"/>
        <end position="79"/>
    </location>
</feature>
<sequence length="516" mass="58282">MNSLARALRLRGASSTTGNPATEQDTIPSGRRAKIVGTLKQKIGVPSRNKSTVTSEAEKPAHKTSVIRNLLSRSSTNKRDTQLAQLEQKLQHLKQSVTESSSPSTCEVGAGSIAATNSSKPFEAHDRSLFDDGSLQDSAMESEVTQPAAPHSTPAAEITINTEDEAANHQIENALNNPSPAHASKSHDQHNKDLTDKSKDSDTHLAHNQNIDQKLLIHLKQQELDLIAERGIFEKEREAFKADKVAFEREKSAAAAKEEDAEKAMANGEAMMAKSAAKEAAVKKAKKEILKTAAALNKDSLDKQQLDIESERRQLEDERQTIDREKRHLIKIQQSVDRQDAAMKLTEQIKKMHECKGNRDTLEQELASRYADIVILQRKHDELRREGEADKWEERAENRELQKELRREREHHSWMKNEINILKELKTVLCEQKEVAVKELRDCKGRFAFDRQVMTEQLQSERQKCADQQKDIRLLEDLLESAENEKEEAKKKLSELRLEMLRLAKAVETAAAEGQR</sequence>
<protein>
    <submittedName>
        <fullName evidence="3">Uncharacterized protein</fullName>
    </submittedName>
</protein>
<evidence type="ECO:0000313" key="4">
    <source>
        <dbReference type="Proteomes" id="UP000799776"/>
    </source>
</evidence>
<keyword evidence="1" id="KW-0175">Coiled coil</keyword>
<dbReference type="Proteomes" id="UP000799776">
    <property type="component" value="Unassembled WGS sequence"/>
</dbReference>
<feature type="coiled-coil region" evidence="1">
    <location>
        <begin position="451"/>
        <end position="513"/>
    </location>
</feature>
<comment type="caution">
    <text evidence="3">The sequence shown here is derived from an EMBL/GenBank/DDBJ whole genome shotgun (WGS) entry which is preliminary data.</text>
</comment>
<reference evidence="3" key="1">
    <citation type="journal article" date="2020" name="Stud. Mycol.">
        <title>101 Dothideomycetes genomes: a test case for predicting lifestyles and emergence of pathogens.</title>
        <authorList>
            <person name="Haridas S."/>
            <person name="Albert R."/>
            <person name="Binder M."/>
            <person name="Bloem J."/>
            <person name="Labutti K."/>
            <person name="Salamov A."/>
            <person name="Andreopoulos B."/>
            <person name="Baker S."/>
            <person name="Barry K."/>
            <person name="Bills G."/>
            <person name="Bluhm B."/>
            <person name="Cannon C."/>
            <person name="Castanera R."/>
            <person name="Culley D."/>
            <person name="Daum C."/>
            <person name="Ezra D."/>
            <person name="Gonzalez J."/>
            <person name="Henrissat B."/>
            <person name="Kuo A."/>
            <person name="Liang C."/>
            <person name="Lipzen A."/>
            <person name="Lutzoni F."/>
            <person name="Magnuson J."/>
            <person name="Mondo S."/>
            <person name="Nolan M."/>
            <person name="Ohm R."/>
            <person name="Pangilinan J."/>
            <person name="Park H.-J."/>
            <person name="Ramirez L."/>
            <person name="Alfaro M."/>
            <person name="Sun H."/>
            <person name="Tritt A."/>
            <person name="Yoshinaga Y."/>
            <person name="Zwiers L.-H."/>
            <person name="Turgeon B."/>
            <person name="Goodwin S."/>
            <person name="Spatafora J."/>
            <person name="Crous P."/>
            <person name="Grigoriev I."/>
        </authorList>
    </citation>
    <scope>NUCLEOTIDE SEQUENCE</scope>
    <source>
        <strain evidence="3">CBS 121410</strain>
    </source>
</reference>
<keyword evidence="4" id="KW-1185">Reference proteome</keyword>
<evidence type="ECO:0000313" key="3">
    <source>
        <dbReference type="EMBL" id="KAF2091975.1"/>
    </source>
</evidence>
<feature type="coiled-coil region" evidence="1">
    <location>
        <begin position="298"/>
        <end position="365"/>
    </location>
</feature>
<proteinExistence type="predicted"/>
<feature type="compositionally biased region" description="Basic and acidic residues" evidence="2">
    <location>
        <begin position="185"/>
        <end position="203"/>
    </location>
</feature>
<dbReference type="AlphaFoldDB" id="A0A9P4M079"/>
<evidence type="ECO:0000256" key="2">
    <source>
        <dbReference type="SAM" id="MobiDB-lite"/>
    </source>
</evidence>
<accession>A0A9P4M079</accession>
<evidence type="ECO:0000256" key="1">
    <source>
        <dbReference type="SAM" id="Coils"/>
    </source>
</evidence>
<organism evidence="3 4">
    <name type="scientific">Saccharata proteae CBS 121410</name>
    <dbReference type="NCBI Taxonomy" id="1314787"/>
    <lineage>
        <taxon>Eukaryota</taxon>
        <taxon>Fungi</taxon>
        <taxon>Dikarya</taxon>
        <taxon>Ascomycota</taxon>
        <taxon>Pezizomycotina</taxon>
        <taxon>Dothideomycetes</taxon>
        <taxon>Dothideomycetes incertae sedis</taxon>
        <taxon>Botryosphaeriales</taxon>
        <taxon>Saccharataceae</taxon>
        <taxon>Saccharata</taxon>
    </lineage>
</organism>
<gene>
    <name evidence="3" type="ORF">K490DRAFT_53137</name>
</gene>
<name>A0A9P4M079_9PEZI</name>
<dbReference type="EMBL" id="ML978711">
    <property type="protein sequence ID" value="KAF2091975.1"/>
    <property type="molecule type" value="Genomic_DNA"/>
</dbReference>
<feature type="region of interest" description="Disordered" evidence="2">
    <location>
        <begin position="174"/>
        <end position="203"/>
    </location>
</feature>
<feature type="compositionally biased region" description="Polar residues" evidence="2">
    <location>
        <begin position="13"/>
        <end position="27"/>
    </location>
</feature>
<feature type="coiled-coil region" evidence="1">
    <location>
        <begin position="391"/>
        <end position="418"/>
    </location>
</feature>